<dbReference type="EC" id="2.6.1.13" evidence="5 10"/>
<dbReference type="PANTHER" id="PTHR11986">
    <property type="entry name" value="AMINOTRANSFERASE CLASS III"/>
    <property type="match status" value="1"/>
</dbReference>
<accession>A0A0N5BWC9</accession>
<evidence type="ECO:0000256" key="9">
    <source>
        <dbReference type="RuleBase" id="RU003560"/>
    </source>
</evidence>
<reference evidence="12" key="1">
    <citation type="submission" date="2017-02" db="UniProtKB">
        <authorList>
            <consortium name="WormBaseParasite"/>
        </authorList>
    </citation>
    <scope>IDENTIFICATION</scope>
</reference>
<evidence type="ECO:0000256" key="4">
    <source>
        <dbReference type="ARBA" id="ARBA00008954"/>
    </source>
</evidence>
<evidence type="ECO:0000256" key="7">
    <source>
        <dbReference type="ARBA" id="ARBA00022679"/>
    </source>
</evidence>
<dbReference type="GO" id="GO:0042802">
    <property type="term" value="F:identical protein binding"/>
    <property type="evidence" value="ECO:0007669"/>
    <property type="project" value="TreeGrafter"/>
</dbReference>
<dbReference type="GO" id="GO:0010121">
    <property type="term" value="P:L-arginine catabolic process to proline via ornithine"/>
    <property type="evidence" value="ECO:0007669"/>
    <property type="project" value="TreeGrafter"/>
</dbReference>
<evidence type="ECO:0000313" key="12">
    <source>
        <dbReference type="WBParaSite" id="SPAL_0001012700.1"/>
    </source>
</evidence>
<dbReference type="AlphaFoldDB" id="A0A0N5BWC9"/>
<organism evidence="11 12">
    <name type="scientific">Strongyloides papillosus</name>
    <name type="common">Intestinal threadworm</name>
    <dbReference type="NCBI Taxonomy" id="174720"/>
    <lineage>
        <taxon>Eukaryota</taxon>
        <taxon>Metazoa</taxon>
        <taxon>Ecdysozoa</taxon>
        <taxon>Nematoda</taxon>
        <taxon>Chromadorea</taxon>
        <taxon>Rhabditida</taxon>
        <taxon>Tylenchina</taxon>
        <taxon>Panagrolaimomorpha</taxon>
        <taxon>Strongyloidoidea</taxon>
        <taxon>Strongyloididae</taxon>
        <taxon>Strongyloides</taxon>
    </lineage>
</organism>
<keyword evidence="8 9" id="KW-0663">Pyridoxal phosphate</keyword>
<proteinExistence type="inferred from homology"/>
<dbReference type="GO" id="GO:0055129">
    <property type="term" value="P:L-proline biosynthetic process"/>
    <property type="evidence" value="ECO:0007669"/>
    <property type="project" value="UniProtKB-UniPathway"/>
</dbReference>
<dbReference type="InterPro" id="IPR010164">
    <property type="entry name" value="Orn_aminotrans"/>
</dbReference>
<dbReference type="NCBIfam" id="TIGR01885">
    <property type="entry name" value="Orn_aminotrans"/>
    <property type="match status" value="1"/>
</dbReference>
<dbReference type="InterPro" id="IPR015421">
    <property type="entry name" value="PyrdxlP-dep_Trfase_major"/>
</dbReference>
<dbReference type="GO" id="GO:0004587">
    <property type="term" value="F:ornithine aminotransferase activity"/>
    <property type="evidence" value="ECO:0007669"/>
    <property type="project" value="UniProtKB-EC"/>
</dbReference>
<dbReference type="Gene3D" id="3.40.640.10">
    <property type="entry name" value="Type I PLP-dependent aspartate aminotransferase-like (Major domain)"/>
    <property type="match status" value="1"/>
</dbReference>
<dbReference type="PROSITE" id="PS00600">
    <property type="entry name" value="AA_TRANSFER_CLASS_3"/>
    <property type="match status" value="1"/>
</dbReference>
<name>A0A0N5BWC9_STREA</name>
<sequence length="433" mass="47846">MINCKRISSLNLPSISKELSKTLVTRTLSTNNSNHYFEKEAKYGCHNYKPVPVVIAKGKGVNCWDISGKKYFDFLSGYSAVNQGHCHPRIIKALQDQASVITLTSRAFYNNILSDYAEFITGIFKYDKVLPMNSGVEASESAVKLARRWAYEVKGVPEYEAEVVFAENNFHGRSIFAISASTDPQSYGKYGPFVPGFSKVPFDNIDALEEKFKSNKNIAAFMVEPIQGEAGVVIPQTPDYIRKVRELCTKYNVLFIADEVQTGLGRTGKMLCVDHSNVRPDIVVLGKALSGGTYPISAVLADDPIMLCIKPGTHGSTFGGNPLACKIATESLKVIIEEKLCENSEKMGNILLNRLQKLPKNLVTTVRGKGLLQAIVINKEIKAWDVCLRLRDNGILAKDTHGDTIRFAPPLVIKENEINEAADIIEETIKSFA</sequence>
<dbReference type="SUPFAM" id="SSF53383">
    <property type="entry name" value="PLP-dependent transferases"/>
    <property type="match status" value="1"/>
</dbReference>
<evidence type="ECO:0000256" key="3">
    <source>
        <dbReference type="ARBA" id="ARBA00004998"/>
    </source>
</evidence>
<dbReference type="Proteomes" id="UP000046392">
    <property type="component" value="Unplaced"/>
</dbReference>
<dbReference type="InterPro" id="IPR015422">
    <property type="entry name" value="PyrdxlP-dep_Trfase_small"/>
</dbReference>
<dbReference type="FunFam" id="3.40.640.10:FF:000011">
    <property type="entry name" value="Ornithine aminotransferase"/>
    <property type="match status" value="1"/>
</dbReference>
<evidence type="ECO:0000256" key="8">
    <source>
        <dbReference type="ARBA" id="ARBA00022898"/>
    </source>
</evidence>
<evidence type="ECO:0000256" key="2">
    <source>
        <dbReference type="ARBA" id="ARBA00004305"/>
    </source>
</evidence>
<dbReference type="InterPro" id="IPR049704">
    <property type="entry name" value="Aminotrans_3_PPA_site"/>
</dbReference>
<keyword evidence="6 10" id="KW-0032">Aminotransferase</keyword>
<dbReference type="Pfam" id="PF00202">
    <property type="entry name" value="Aminotran_3"/>
    <property type="match status" value="1"/>
</dbReference>
<keyword evidence="11" id="KW-1185">Reference proteome</keyword>
<dbReference type="InterPro" id="IPR050103">
    <property type="entry name" value="Class-III_PLP-dep_AT"/>
</dbReference>
<dbReference type="Gene3D" id="3.90.1150.10">
    <property type="entry name" value="Aspartate Aminotransferase, domain 1"/>
    <property type="match status" value="1"/>
</dbReference>
<protein>
    <recommendedName>
        <fullName evidence="5 10">Ornithine aminotransferase</fullName>
        <ecNumber evidence="5 10">2.6.1.13</ecNumber>
    </recommendedName>
</protein>
<comment type="subcellular location">
    <subcellularLocation>
        <location evidence="2">Mitochondrion matrix</location>
    </subcellularLocation>
</comment>
<dbReference type="WBParaSite" id="SPAL_0001012700.1">
    <property type="protein sequence ID" value="SPAL_0001012700.1"/>
    <property type="gene ID" value="SPAL_0001012700"/>
</dbReference>
<comment type="pathway">
    <text evidence="3 10">Amino-acid biosynthesis; L-proline biosynthesis; L-glutamate 5-semialdehyde from L-ornithine: step 1/1.</text>
</comment>
<dbReference type="STRING" id="174720.A0A0N5BWC9"/>
<keyword evidence="7 10" id="KW-0808">Transferase</keyword>
<dbReference type="InterPro" id="IPR005814">
    <property type="entry name" value="Aminotrans_3"/>
</dbReference>
<evidence type="ECO:0000256" key="5">
    <source>
        <dbReference type="ARBA" id="ARBA00012924"/>
    </source>
</evidence>
<dbReference type="FunFam" id="3.90.1150.10:FF:000152">
    <property type="entry name" value="Ornithine aminotransferase"/>
    <property type="match status" value="1"/>
</dbReference>
<evidence type="ECO:0000313" key="11">
    <source>
        <dbReference type="Proteomes" id="UP000046392"/>
    </source>
</evidence>
<dbReference type="CDD" id="cd00610">
    <property type="entry name" value="OAT_like"/>
    <property type="match status" value="1"/>
</dbReference>
<dbReference type="GO" id="GO:0030170">
    <property type="term" value="F:pyridoxal phosphate binding"/>
    <property type="evidence" value="ECO:0007669"/>
    <property type="project" value="InterPro"/>
</dbReference>
<dbReference type="PANTHER" id="PTHR11986:SF18">
    <property type="entry name" value="ORNITHINE AMINOTRANSFERASE, MITOCHONDRIAL"/>
    <property type="match status" value="1"/>
</dbReference>
<evidence type="ECO:0000256" key="6">
    <source>
        <dbReference type="ARBA" id="ARBA00022576"/>
    </source>
</evidence>
<comment type="catalytic activity">
    <reaction evidence="10">
        <text>a 2-oxocarboxylate + L-ornithine = L-glutamate 5-semialdehyde + an L-alpha-amino acid</text>
        <dbReference type="Rhea" id="RHEA:13877"/>
        <dbReference type="ChEBI" id="CHEBI:35179"/>
        <dbReference type="ChEBI" id="CHEBI:46911"/>
        <dbReference type="ChEBI" id="CHEBI:58066"/>
        <dbReference type="ChEBI" id="CHEBI:59869"/>
        <dbReference type="EC" id="2.6.1.13"/>
    </reaction>
</comment>
<dbReference type="GO" id="GO:0005759">
    <property type="term" value="C:mitochondrial matrix"/>
    <property type="evidence" value="ECO:0007669"/>
    <property type="project" value="UniProtKB-SubCell"/>
</dbReference>
<comment type="cofactor">
    <cofactor evidence="1 10">
        <name>pyridoxal 5'-phosphate</name>
        <dbReference type="ChEBI" id="CHEBI:597326"/>
    </cofactor>
</comment>
<dbReference type="UniPathway" id="UPA00098">
    <property type="reaction ID" value="UER00358"/>
</dbReference>
<comment type="similarity">
    <text evidence="4 9">Belongs to the class-III pyridoxal-phosphate-dependent aminotransferase family.</text>
</comment>
<evidence type="ECO:0000256" key="10">
    <source>
        <dbReference type="RuleBase" id="RU365036"/>
    </source>
</evidence>
<dbReference type="InterPro" id="IPR015424">
    <property type="entry name" value="PyrdxlP-dep_Trfase"/>
</dbReference>
<evidence type="ECO:0000256" key="1">
    <source>
        <dbReference type="ARBA" id="ARBA00001933"/>
    </source>
</evidence>
<dbReference type="GO" id="GO:0019544">
    <property type="term" value="P:L-arginine catabolic process to L-glutamate"/>
    <property type="evidence" value="ECO:0007669"/>
    <property type="project" value="TreeGrafter"/>
</dbReference>
<dbReference type="PIRSF" id="PIRSF000521">
    <property type="entry name" value="Transaminase_4ab_Lys_Orn"/>
    <property type="match status" value="1"/>
</dbReference>